<evidence type="ECO:0000313" key="2">
    <source>
        <dbReference type="Proteomes" id="UP001165064"/>
    </source>
</evidence>
<organism evidence="1 2">
    <name type="scientific">Ambrosiozyma monospora</name>
    <name type="common">Yeast</name>
    <name type="synonym">Endomycopsis monosporus</name>
    <dbReference type="NCBI Taxonomy" id="43982"/>
    <lineage>
        <taxon>Eukaryota</taxon>
        <taxon>Fungi</taxon>
        <taxon>Dikarya</taxon>
        <taxon>Ascomycota</taxon>
        <taxon>Saccharomycotina</taxon>
        <taxon>Pichiomycetes</taxon>
        <taxon>Pichiales</taxon>
        <taxon>Pichiaceae</taxon>
        <taxon>Ambrosiozyma</taxon>
    </lineage>
</organism>
<sequence length="275" mass="29811">MTDIFFGTTTTLNRFSFLRSDVEFIKRSLAWRGPVAGNSNINGAGGSGLEGAQLVSFKRDHARQTVDPYVIKTTPHTTSTSTSSPPSEPTKAPTETHKQEERTDIKQGDEHKVKSDLNLLVLPIGSLPSWAQSTLARFGELNGYADDAMHGDCEALQKLKLIRDISEGGLSVVFLGLDEDGFDDKFITCGNSLSKDFKVLGGSKDKVEGDVDEDGDGKGKSKRQVDGYGDGFDVNSSVFEYKGYKGRPVFAVEVTDNAKLDQFLTGLSTPQNETG</sequence>
<dbReference type="EMBL" id="BSXS01013221">
    <property type="protein sequence ID" value="GMF03741.1"/>
    <property type="molecule type" value="Genomic_DNA"/>
</dbReference>
<keyword evidence="2" id="KW-1185">Reference proteome</keyword>
<proteinExistence type="predicted"/>
<accession>A0ACB5U7Y9</accession>
<comment type="caution">
    <text evidence="1">The sequence shown here is derived from an EMBL/GenBank/DDBJ whole genome shotgun (WGS) entry which is preliminary data.</text>
</comment>
<reference evidence="1" key="1">
    <citation type="submission" date="2023-04" db="EMBL/GenBank/DDBJ databases">
        <title>Ambrosiozyma monospora NBRC 10751.</title>
        <authorList>
            <person name="Ichikawa N."/>
            <person name="Sato H."/>
            <person name="Tonouchi N."/>
        </authorList>
    </citation>
    <scope>NUCLEOTIDE SEQUENCE</scope>
    <source>
        <strain evidence="1">NBRC 10751</strain>
    </source>
</reference>
<dbReference type="Proteomes" id="UP001165064">
    <property type="component" value="Unassembled WGS sequence"/>
</dbReference>
<gene>
    <name evidence="1" type="ORF">Amon02_001189400</name>
</gene>
<protein>
    <submittedName>
        <fullName evidence="1">Unnamed protein product</fullName>
    </submittedName>
</protein>
<evidence type="ECO:0000313" key="1">
    <source>
        <dbReference type="EMBL" id="GMF03741.1"/>
    </source>
</evidence>
<name>A0ACB5U7Y9_AMBMO</name>